<feature type="domain" description="CN hydrolase" evidence="1">
    <location>
        <begin position="5"/>
        <end position="263"/>
    </location>
</feature>
<dbReference type="RefSeq" id="WP_090845721.1">
    <property type="nucleotide sequence ID" value="NZ_FNXG01000001.1"/>
</dbReference>
<dbReference type="GO" id="GO:0016787">
    <property type="term" value="F:hydrolase activity"/>
    <property type="evidence" value="ECO:0007669"/>
    <property type="project" value="UniProtKB-KW"/>
</dbReference>
<gene>
    <name evidence="2" type="ORF">SAMN04488075_0956</name>
</gene>
<accession>A0A1H6K8E6</accession>
<dbReference type="AlphaFoldDB" id="A0A1H6K8E6"/>
<dbReference type="OrthoDB" id="9811121at2"/>
<evidence type="ECO:0000259" key="1">
    <source>
        <dbReference type="PROSITE" id="PS50263"/>
    </source>
</evidence>
<dbReference type="STRING" id="65735.SAMN04488075_0956"/>
<dbReference type="Proteomes" id="UP000199125">
    <property type="component" value="Unassembled WGS sequence"/>
</dbReference>
<evidence type="ECO:0000313" key="2">
    <source>
        <dbReference type="EMBL" id="SEH71726.1"/>
    </source>
</evidence>
<dbReference type="EMBL" id="FNXG01000001">
    <property type="protein sequence ID" value="SEH71726.1"/>
    <property type="molecule type" value="Genomic_DNA"/>
</dbReference>
<dbReference type="InterPro" id="IPR003010">
    <property type="entry name" value="C-N_Hydrolase"/>
</dbReference>
<dbReference type="Pfam" id="PF00795">
    <property type="entry name" value="CN_hydrolase"/>
    <property type="match status" value="1"/>
</dbReference>
<dbReference type="PANTHER" id="PTHR23088">
    <property type="entry name" value="NITRILASE-RELATED"/>
    <property type="match status" value="1"/>
</dbReference>
<dbReference type="PANTHER" id="PTHR23088:SF50">
    <property type="entry name" value="HYDROLASE YHCX"/>
    <property type="match status" value="1"/>
</dbReference>
<dbReference type="InterPro" id="IPR036526">
    <property type="entry name" value="C-N_Hydrolase_sf"/>
</dbReference>
<reference evidence="3" key="1">
    <citation type="submission" date="2016-10" db="EMBL/GenBank/DDBJ databases">
        <authorList>
            <person name="Varghese N."/>
            <person name="Submissions S."/>
        </authorList>
    </citation>
    <scope>NUCLEOTIDE SEQUENCE [LARGE SCALE GENOMIC DNA]</scope>
    <source>
        <strain evidence="3">DSM 11593</strain>
    </source>
</reference>
<proteinExistence type="predicted"/>
<dbReference type="PROSITE" id="PS50263">
    <property type="entry name" value="CN_HYDROLASE"/>
    <property type="match status" value="1"/>
</dbReference>
<dbReference type="SUPFAM" id="SSF56317">
    <property type="entry name" value="Carbon-nitrogen hydrolase"/>
    <property type="match status" value="1"/>
</dbReference>
<keyword evidence="3" id="KW-1185">Reference proteome</keyword>
<sequence>MSRPVRIAAAAYPFDWFDDFAAYEAKISAWVAKAGDCDLLVFPEYGAMELASLGGPEIARDLESSLHEVARHEPARDALHARLAAEHGCHILAASGPAFPRPGARPVNRAVLFGPQGRIGHQDKQIMTRFERESWDVVAAPGLRVFDTPVGRIGITICYDSEFPLLARRLAEAGAEIILTPSCTDSVAGFMRVRIGCMARALENQCVVVQAPTVGDCAWNPAIDENRGRAAIYAPPDGMWPETGVVAEGAMDRPGWVKAEIDLDRIAESRQRGQVLPWLHWPESAASPLD</sequence>
<organism evidence="2 3">
    <name type="scientific">Paracoccus alkenifer</name>
    <dbReference type="NCBI Taxonomy" id="65735"/>
    <lineage>
        <taxon>Bacteria</taxon>
        <taxon>Pseudomonadati</taxon>
        <taxon>Pseudomonadota</taxon>
        <taxon>Alphaproteobacteria</taxon>
        <taxon>Rhodobacterales</taxon>
        <taxon>Paracoccaceae</taxon>
        <taxon>Paracoccus</taxon>
    </lineage>
</organism>
<dbReference type="Gene3D" id="3.60.110.10">
    <property type="entry name" value="Carbon-nitrogen hydrolase"/>
    <property type="match status" value="1"/>
</dbReference>
<evidence type="ECO:0000313" key="3">
    <source>
        <dbReference type="Proteomes" id="UP000199125"/>
    </source>
</evidence>
<keyword evidence="2" id="KW-0378">Hydrolase</keyword>
<name>A0A1H6K8E6_9RHOB</name>
<dbReference type="CDD" id="cd07574">
    <property type="entry name" value="nitrilase_Rim1_like"/>
    <property type="match status" value="1"/>
</dbReference>
<protein>
    <submittedName>
        <fullName evidence="2">Predicted amidohydrolase</fullName>
    </submittedName>
</protein>